<proteinExistence type="predicted"/>
<sequence length="196" mass="21379">MAHSYARPSRQNAKAEFAGVLSMKWTARKCWPKLGHGDFKFSRAPARRPRLSSASLGNLGTGGGVLFMQTVDDDLAVRPGGSPKLPKEERGQVVEGARWWHLTSAMPPAGAAGRRFDEAELKVDGALKKKRRESQRSGDLSVTIRVRYHTTEQAGLRRFQHRMTLSPIVSSVVAEVPPGSTLLKASSPPANTSTIH</sequence>
<reference evidence="1" key="2">
    <citation type="journal article" date="2023" name="IMA Fungus">
        <title>Comparative genomic study of the Penicillium genus elucidates a diverse pangenome and 15 lateral gene transfer events.</title>
        <authorList>
            <person name="Petersen C."/>
            <person name="Sorensen T."/>
            <person name="Nielsen M.R."/>
            <person name="Sondergaard T.E."/>
            <person name="Sorensen J.L."/>
            <person name="Fitzpatrick D.A."/>
            <person name="Frisvad J.C."/>
            <person name="Nielsen K.L."/>
        </authorList>
    </citation>
    <scope>NUCLEOTIDE SEQUENCE</scope>
    <source>
        <strain evidence="1">IBT 30761</strain>
    </source>
</reference>
<comment type="caution">
    <text evidence="1">The sequence shown here is derived from an EMBL/GenBank/DDBJ whole genome shotgun (WGS) entry which is preliminary data.</text>
</comment>
<keyword evidence="2" id="KW-1185">Reference proteome</keyword>
<gene>
    <name evidence="1" type="ORF">N7532_002491</name>
</gene>
<dbReference type="AlphaFoldDB" id="A0A9W9KLA7"/>
<name>A0A9W9KLA7_9EURO</name>
<dbReference type="EMBL" id="JAPQKI010000003">
    <property type="protein sequence ID" value="KAJ5109846.1"/>
    <property type="molecule type" value="Genomic_DNA"/>
</dbReference>
<dbReference type="Proteomes" id="UP001149074">
    <property type="component" value="Unassembled WGS sequence"/>
</dbReference>
<accession>A0A9W9KLA7</accession>
<protein>
    <submittedName>
        <fullName evidence="1">Uncharacterized protein</fullName>
    </submittedName>
</protein>
<evidence type="ECO:0000313" key="2">
    <source>
        <dbReference type="Proteomes" id="UP001149074"/>
    </source>
</evidence>
<organism evidence="1 2">
    <name type="scientific">Penicillium argentinense</name>
    <dbReference type="NCBI Taxonomy" id="1131581"/>
    <lineage>
        <taxon>Eukaryota</taxon>
        <taxon>Fungi</taxon>
        <taxon>Dikarya</taxon>
        <taxon>Ascomycota</taxon>
        <taxon>Pezizomycotina</taxon>
        <taxon>Eurotiomycetes</taxon>
        <taxon>Eurotiomycetidae</taxon>
        <taxon>Eurotiales</taxon>
        <taxon>Aspergillaceae</taxon>
        <taxon>Penicillium</taxon>
    </lineage>
</organism>
<dbReference type="GeneID" id="81353964"/>
<evidence type="ECO:0000313" key="1">
    <source>
        <dbReference type="EMBL" id="KAJ5109846.1"/>
    </source>
</evidence>
<dbReference type="RefSeq" id="XP_056477957.1">
    <property type="nucleotide sequence ID" value="XM_056614985.1"/>
</dbReference>
<reference evidence="1" key="1">
    <citation type="submission" date="2022-11" db="EMBL/GenBank/DDBJ databases">
        <authorList>
            <person name="Petersen C."/>
        </authorList>
    </citation>
    <scope>NUCLEOTIDE SEQUENCE</scope>
    <source>
        <strain evidence="1">IBT 30761</strain>
    </source>
</reference>